<dbReference type="PANTHER" id="PTHR43808">
    <property type="entry name" value="ACETYLORNITHINE DEACETYLASE"/>
    <property type="match status" value="1"/>
</dbReference>
<dbReference type="InterPro" id="IPR036264">
    <property type="entry name" value="Bact_exopeptidase_dim_dom"/>
</dbReference>
<sequence length="374" mass="39542">MSSPADQPDLKAMLSDLRTLVDIESPSTDLAAICRVMDVVEHWALDLGAETHALPGGTRLFNFGTAHQVNAGDEQPILVLAHADTVWPHGTLQTMPWREDGDRLYGPGTYDMKAGIVGLFHALRALNHQWPRGGVQVLLSPDEETGSASSRAHIETAARNARAVLVVEPPVADSHNLKTGRKGTGHFSLHFQGVASHAGNKPEEGASAITAAAKAVLEVQALARPEIGTTISVGLIRGGSAVNVVPAECVLDIDLRVSTLAEAERVTAAVQAMTPDDPRVKLTILGGLNRPPFEQGDGSLGLFEQAQTAAQSLGFTLGHEFVGGGSDGNFTAPLSPTLDGLGAPGDGAHASHEHIRLDRWPDHVRLLTRLLQEV</sequence>
<comment type="caution">
    <text evidence="5">The sequence shown here is derived from an EMBL/GenBank/DDBJ whole genome shotgun (WGS) entry which is preliminary data.</text>
</comment>
<dbReference type="GO" id="GO:0016787">
    <property type="term" value="F:hydrolase activity"/>
    <property type="evidence" value="ECO:0007669"/>
    <property type="project" value="UniProtKB-KW"/>
</dbReference>
<dbReference type="AlphaFoldDB" id="A0A1U7NRP4"/>
<evidence type="ECO:0000313" key="5">
    <source>
        <dbReference type="EMBL" id="OLV15593.1"/>
    </source>
</evidence>
<dbReference type="Gene3D" id="3.30.70.360">
    <property type="match status" value="1"/>
</dbReference>
<evidence type="ECO:0000256" key="3">
    <source>
        <dbReference type="PIRSR" id="PIRSR037238-1"/>
    </source>
</evidence>
<dbReference type="PIRSF" id="PIRSF037238">
    <property type="entry name" value="Carboxypeptidase_G2"/>
    <property type="match status" value="1"/>
</dbReference>
<dbReference type="InterPro" id="IPR011650">
    <property type="entry name" value="Peptidase_M20_dimer"/>
</dbReference>
<dbReference type="eggNOG" id="COG0624">
    <property type="taxonomic scope" value="Bacteria"/>
</dbReference>
<evidence type="ECO:0000256" key="1">
    <source>
        <dbReference type="ARBA" id="ARBA00022723"/>
    </source>
</evidence>
<name>A0A1U7NRP4_9DEIO</name>
<dbReference type="EMBL" id="MSTI01000173">
    <property type="protein sequence ID" value="OLV15593.1"/>
    <property type="molecule type" value="Genomic_DNA"/>
</dbReference>
<feature type="active site" description="Proton acceptor" evidence="3">
    <location>
        <position position="143"/>
    </location>
</feature>
<dbReference type="STRING" id="249408.BOO71_0014380"/>
<protein>
    <submittedName>
        <fullName evidence="5">Peptidase M20</fullName>
    </submittedName>
</protein>
<dbReference type="Gene3D" id="3.40.630.10">
    <property type="entry name" value="Zn peptidases"/>
    <property type="match status" value="1"/>
</dbReference>
<dbReference type="Proteomes" id="UP000186607">
    <property type="component" value="Unassembled WGS sequence"/>
</dbReference>
<reference evidence="5 6" key="1">
    <citation type="submission" date="2017-01" db="EMBL/GenBank/DDBJ databases">
        <title>Genome Analysis of Deinococcus marmoris KOPRI26562.</title>
        <authorList>
            <person name="Kim J.H."/>
            <person name="Oh H.-M."/>
        </authorList>
    </citation>
    <scope>NUCLEOTIDE SEQUENCE [LARGE SCALE GENOMIC DNA]</scope>
    <source>
        <strain evidence="5 6">KOPRI26562</strain>
    </source>
</reference>
<evidence type="ECO:0000256" key="2">
    <source>
        <dbReference type="ARBA" id="ARBA00022801"/>
    </source>
</evidence>
<keyword evidence="6" id="KW-1185">Reference proteome</keyword>
<dbReference type="InterPro" id="IPR050072">
    <property type="entry name" value="Peptidase_M20A"/>
</dbReference>
<evidence type="ECO:0000313" key="6">
    <source>
        <dbReference type="Proteomes" id="UP000186607"/>
    </source>
</evidence>
<accession>A0A1U7NRP4</accession>
<evidence type="ECO:0000259" key="4">
    <source>
        <dbReference type="Pfam" id="PF07687"/>
    </source>
</evidence>
<feature type="domain" description="Peptidase M20 dimerisation" evidence="4">
    <location>
        <begin position="179"/>
        <end position="273"/>
    </location>
</feature>
<gene>
    <name evidence="5" type="ORF">BOO71_0014380</name>
</gene>
<keyword evidence="2" id="KW-0378">Hydrolase</keyword>
<dbReference type="InterPro" id="IPR002933">
    <property type="entry name" value="Peptidase_M20"/>
</dbReference>
<dbReference type="CDD" id="cd03885">
    <property type="entry name" value="M20_CPDG2"/>
    <property type="match status" value="1"/>
</dbReference>
<dbReference type="GO" id="GO:0046872">
    <property type="term" value="F:metal ion binding"/>
    <property type="evidence" value="ECO:0007669"/>
    <property type="project" value="UniProtKB-KW"/>
</dbReference>
<organism evidence="5 6">
    <name type="scientific">Deinococcus marmoris</name>
    <dbReference type="NCBI Taxonomy" id="249408"/>
    <lineage>
        <taxon>Bacteria</taxon>
        <taxon>Thermotogati</taxon>
        <taxon>Deinococcota</taxon>
        <taxon>Deinococci</taxon>
        <taxon>Deinococcales</taxon>
        <taxon>Deinococcaceae</taxon>
        <taxon>Deinococcus</taxon>
    </lineage>
</organism>
<dbReference type="SUPFAM" id="SSF55031">
    <property type="entry name" value="Bacterial exopeptidase dimerisation domain"/>
    <property type="match status" value="1"/>
</dbReference>
<dbReference type="OrthoDB" id="9783294at2"/>
<dbReference type="PANTHER" id="PTHR43808:SF9">
    <property type="entry name" value="BLL0789 PROTEIN"/>
    <property type="match status" value="1"/>
</dbReference>
<keyword evidence="1" id="KW-0479">Metal-binding</keyword>
<dbReference type="RefSeq" id="WP_075836892.1">
    <property type="nucleotide sequence ID" value="NZ_MSTI01000173.1"/>
</dbReference>
<dbReference type="InterPro" id="IPR017150">
    <property type="entry name" value="Pept_M20_glutamate_carboxypep"/>
</dbReference>
<dbReference type="SUPFAM" id="SSF53187">
    <property type="entry name" value="Zn-dependent exopeptidases"/>
    <property type="match status" value="1"/>
</dbReference>
<dbReference type="Pfam" id="PF07687">
    <property type="entry name" value="M20_dimer"/>
    <property type="match status" value="1"/>
</dbReference>
<proteinExistence type="predicted"/>
<dbReference type="Pfam" id="PF01546">
    <property type="entry name" value="Peptidase_M20"/>
    <property type="match status" value="1"/>
</dbReference>
<feature type="active site" evidence="3">
    <location>
        <position position="84"/>
    </location>
</feature>